<protein>
    <submittedName>
        <fullName evidence="9">ABC transporter permease</fullName>
    </submittedName>
</protein>
<dbReference type="GO" id="GO:0005886">
    <property type="term" value="C:plasma membrane"/>
    <property type="evidence" value="ECO:0007669"/>
    <property type="project" value="UniProtKB-SubCell"/>
</dbReference>
<feature type="transmembrane region" description="Helical" evidence="7">
    <location>
        <begin position="127"/>
        <end position="146"/>
    </location>
</feature>
<keyword evidence="6 7" id="KW-0472">Membrane</keyword>
<organism evidence="9 10">
    <name type="scientific">Nonomuraea longispora</name>
    <dbReference type="NCBI Taxonomy" id="1848320"/>
    <lineage>
        <taxon>Bacteria</taxon>
        <taxon>Bacillati</taxon>
        <taxon>Actinomycetota</taxon>
        <taxon>Actinomycetes</taxon>
        <taxon>Streptosporangiales</taxon>
        <taxon>Streptosporangiaceae</taxon>
        <taxon>Nonomuraea</taxon>
    </lineage>
</organism>
<dbReference type="SUPFAM" id="SSF161098">
    <property type="entry name" value="MetI-like"/>
    <property type="match status" value="1"/>
</dbReference>
<evidence type="ECO:0000256" key="3">
    <source>
        <dbReference type="ARBA" id="ARBA00022475"/>
    </source>
</evidence>
<dbReference type="InterPro" id="IPR035906">
    <property type="entry name" value="MetI-like_sf"/>
</dbReference>
<accession>A0A4R4NG69</accession>
<keyword evidence="5 7" id="KW-1133">Transmembrane helix</keyword>
<dbReference type="Proteomes" id="UP000295157">
    <property type="component" value="Unassembled WGS sequence"/>
</dbReference>
<proteinExistence type="inferred from homology"/>
<evidence type="ECO:0000256" key="1">
    <source>
        <dbReference type="ARBA" id="ARBA00004651"/>
    </source>
</evidence>
<sequence length="288" mass="29724">MSAITARPRLWPVRLRSTPTVAAVATVVLAVYLVVGLIGPLLIAYDPVATSVADRLLPIGAVRSDGTVALLGTDGAGRDMLGQLVYGARTSIIIGISVVAACLAVGLAFGTLAGYLAGWTDVAISRLIDILMAFPGILLAIVIAGLFDRSMLVVVLALSVAGWVGFARLARGLTLSLRERPYVDAARLIGVPTPVVIVRHVVPFVIGPVTALATTEFAGAVLSEAGLSFLGLGLPSATVSWGQVIANGKDYLDTAWWISALPGLALTGLVVSTGLLGDHLTQRLGTSR</sequence>
<dbReference type="EMBL" id="SMJZ01000056">
    <property type="protein sequence ID" value="TDC06307.1"/>
    <property type="molecule type" value="Genomic_DNA"/>
</dbReference>
<comment type="subcellular location">
    <subcellularLocation>
        <location evidence="1 7">Cell membrane</location>
        <topology evidence="1 7">Multi-pass membrane protein</topology>
    </subcellularLocation>
</comment>
<name>A0A4R4NG69_9ACTN</name>
<dbReference type="RefSeq" id="WP_132333520.1">
    <property type="nucleotide sequence ID" value="NZ_SMJZ01000056.1"/>
</dbReference>
<dbReference type="GO" id="GO:0055085">
    <property type="term" value="P:transmembrane transport"/>
    <property type="evidence" value="ECO:0007669"/>
    <property type="project" value="InterPro"/>
</dbReference>
<dbReference type="PROSITE" id="PS50928">
    <property type="entry name" value="ABC_TM1"/>
    <property type="match status" value="1"/>
</dbReference>
<dbReference type="CDD" id="cd06261">
    <property type="entry name" value="TM_PBP2"/>
    <property type="match status" value="1"/>
</dbReference>
<dbReference type="PANTHER" id="PTHR43386:SF26">
    <property type="entry name" value="ABC TRANSPORTER PERMEASE PROTEIN"/>
    <property type="match status" value="1"/>
</dbReference>
<dbReference type="Gene3D" id="1.10.3720.10">
    <property type="entry name" value="MetI-like"/>
    <property type="match status" value="1"/>
</dbReference>
<dbReference type="Pfam" id="PF00528">
    <property type="entry name" value="BPD_transp_1"/>
    <property type="match status" value="1"/>
</dbReference>
<evidence type="ECO:0000256" key="6">
    <source>
        <dbReference type="ARBA" id="ARBA00023136"/>
    </source>
</evidence>
<dbReference type="AlphaFoldDB" id="A0A4R4NG69"/>
<comment type="similarity">
    <text evidence="7">Belongs to the binding-protein-dependent transport system permease family.</text>
</comment>
<evidence type="ECO:0000256" key="7">
    <source>
        <dbReference type="RuleBase" id="RU363032"/>
    </source>
</evidence>
<gene>
    <name evidence="9" type="ORF">E1267_16855</name>
</gene>
<comment type="caution">
    <text evidence="9">The sequence shown here is derived from an EMBL/GenBank/DDBJ whole genome shotgun (WGS) entry which is preliminary data.</text>
</comment>
<dbReference type="InterPro" id="IPR050366">
    <property type="entry name" value="BP-dependent_transpt_permease"/>
</dbReference>
<dbReference type="PANTHER" id="PTHR43386">
    <property type="entry name" value="OLIGOPEPTIDE TRANSPORT SYSTEM PERMEASE PROTEIN APPC"/>
    <property type="match status" value="1"/>
</dbReference>
<keyword evidence="10" id="KW-1185">Reference proteome</keyword>
<keyword evidence="3" id="KW-1003">Cell membrane</keyword>
<reference evidence="9 10" key="1">
    <citation type="submission" date="2019-02" db="EMBL/GenBank/DDBJ databases">
        <title>Draft genome sequences of novel Actinobacteria.</title>
        <authorList>
            <person name="Sahin N."/>
            <person name="Ay H."/>
            <person name="Saygin H."/>
        </authorList>
    </citation>
    <scope>NUCLEOTIDE SEQUENCE [LARGE SCALE GENOMIC DNA]</scope>
    <source>
        <strain evidence="9 10">KC201</strain>
    </source>
</reference>
<dbReference type="InterPro" id="IPR000515">
    <property type="entry name" value="MetI-like"/>
</dbReference>
<evidence type="ECO:0000256" key="4">
    <source>
        <dbReference type="ARBA" id="ARBA00022692"/>
    </source>
</evidence>
<evidence type="ECO:0000313" key="9">
    <source>
        <dbReference type="EMBL" id="TDC06307.1"/>
    </source>
</evidence>
<feature type="transmembrane region" description="Helical" evidence="7">
    <location>
        <begin position="92"/>
        <end position="115"/>
    </location>
</feature>
<feature type="domain" description="ABC transmembrane type-1" evidence="8">
    <location>
        <begin position="88"/>
        <end position="277"/>
    </location>
</feature>
<feature type="transmembrane region" description="Helical" evidence="7">
    <location>
        <begin position="152"/>
        <end position="170"/>
    </location>
</feature>
<feature type="transmembrane region" description="Helical" evidence="7">
    <location>
        <begin position="21"/>
        <end position="45"/>
    </location>
</feature>
<evidence type="ECO:0000256" key="5">
    <source>
        <dbReference type="ARBA" id="ARBA00022989"/>
    </source>
</evidence>
<evidence type="ECO:0000313" key="10">
    <source>
        <dbReference type="Proteomes" id="UP000295157"/>
    </source>
</evidence>
<keyword evidence="2 7" id="KW-0813">Transport</keyword>
<evidence type="ECO:0000259" key="8">
    <source>
        <dbReference type="PROSITE" id="PS50928"/>
    </source>
</evidence>
<dbReference type="OrthoDB" id="6637947at2"/>
<evidence type="ECO:0000256" key="2">
    <source>
        <dbReference type="ARBA" id="ARBA00022448"/>
    </source>
</evidence>
<keyword evidence="4 7" id="KW-0812">Transmembrane</keyword>